<evidence type="ECO:0000259" key="1">
    <source>
        <dbReference type="Pfam" id="PF12705"/>
    </source>
</evidence>
<evidence type="ECO:0000313" key="2">
    <source>
        <dbReference type="EMBL" id="KKK65041.1"/>
    </source>
</evidence>
<dbReference type="AlphaFoldDB" id="A0A0F8ZYK3"/>
<reference evidence="2" key="1">
    <citation type="journal article" date="2015" name="Nature">
        <title>Complex archaea that bridge the gap between prokaryotes and eukaryotes.</title>
        <authorList>
            <person name="Spang A."/>
            <person name="Saw J.H."/>
            <person name="Jorgensen S.L."/>
            <person name="Zaremba-Niedzwiedzka K."/>
            <person name="Martijn J."/>
            <person name="Lind A.E."/>
            <person name="van Eijk R."/>
            <person name="Schleper C."/>
            <person name="Guy L."/>
            <person name="Ettema T.J."/>
        </authorList>
    </citation>
    <scope>NUCLEOTIDE SEQUENCE</scope>
</reference>
<dbReference type="Gene3D" id="3.90.320.10">
    <property type="match status" value="1"/>
</dbReference>
<protein>
    <recommendedName>
        <fullName evidence="1">PD-(D/E)XK endonuclease-like domain-containing protein</fullName>
    </recommendedName>
</protein>
<dbReference type="EMBL" id="LAZR01060748">
    <property type="protein sequence ID" value="KKK65041.1"/>
    <property type="molecule type" value="Genomic_DNA"/>
</dbReference>
<accession>A0A0F8ZYK3</accession>
<name>A0A0F8ZYK3_9ZZZZ</name>
<organism evidence="2">
    <name type="scientific">marine sediment metagenome</name>
    <dbReference type="NCBI Taxonomy" id="412755"/>
    <lineage>
        <taxon>unclassified sequences</taxon>
        <taxon>metagenomes</taxon>
        <taxon>ecological metagenomes</taxon>
    </lineage>
</organism>
<comment type="caution">
    <text evidence="2">The sequence shown here is derived from an EMBL/GenBank/DDBJ whole genome shotgun (WGS) entry which is preliminary data.</text>
</comment>
<dbReference type="InterPro" id="IPR011335">
    <property type="entry name" value="Restrct_endonuc-II-like"/>
</dbReference>
<gene>
    <name evidence="2" type="ORF">LCGC14_2978120</name>
</gene>
<dbReference type="SUPFAM" id="SSF52980">
    <property type="entry name" value="Restriction endonuclease-like"/>
    <property type="match status" value="1"/>
</dbReference>
<dbReference type="InterPro" id="IPR011604">
    <property type="entry name" value="PDDEXK-like_dom_sf"/>
</dbReference>
<proteinExistence type="predicted"/>
<sequence length="217" mass="24982">MSTPLPNSSFSEDIPGLQTAWDSTSLTTFMSCPRKYQLSMIEQWNSQHQSVALTFGILFHKGMEIFEKTLAEPQDRDAALRNAIIEILLWSSNYFDKEGIPVESWEFAPWPITDDRRNRNTLVRALIWYVSHYDPDPAQTIIFKDGRPAVELSFKIPLPLETPTGDHYLLCGHIDRLVRFLDQVWVLDYKTTSTTINASYFSKFSPHLQLSLYTMAA</sequence>
<dbReference type="Pfam" id="PF12705">
    <property type="entry name" value="PDDEXK_1"/>
    <property type="match status" value="1"/>
</dbReference>
<feature type="non-terminal residue" evidence="2">
    <location>
        <position position="217"/>
    </location>
</feature>
<feature type="domain" description="PD-(D/E)XK endonuclease-like" evidence="1">
    <location>
        <begin position="24"/>
        <end position="217"/>
    </location>
</feature>
<dbReference type="InterPro" id="IPR038726">
    <property type="entry name" value="PDDEXK_AddAB-type"/>
</dbReference>